<accession>A0AAD5UCT8</accession>
<dbReference type="AlphaFoldDB" id="A0AAD5UCT8"/>
<proteinExistence type="predicted"/>
<protein>
    <submittedName>
        <fullName evidence="2">Uncharacterized protein</fullName>
    </submittedName>
</protein>
<sequence>MGMGPVLFPDNIDLDLVYEANLEHQREVESRQAPSEKFFPQIAGSFRTGSPFDRNSIIGEEEDEDERSTYGSLMSPMPMEDNAHSTEFRRLSSNNFLTQDTFAGSNPSHSLLGNALNTRPDLKPVNSNNNFMPQMNPQMTPQSLPNFPVSMGSSMVQPSPLSHNFSMQQGWNNNQNFNRQSYDDTMFNQMMQ</sequence>
<organism evidence="2 3">
    <name type="scientific">Boothiomyces macroporosus</name>
    <dbReference type="NCBI Taxonomy" id="261099"/>
    <lineage>
        <taxon>Eukaryota</taxon>
        <taxon>Fungi</taxon>
        <taxon>Fungi incertae sedis</taxon>
        <taxon>Chytridiomycota</taxon>
        <taxon>Chytridiomycota incertae sedis</taxon>
        <taxon>Chytridiomycetes</taxon>
        <taxon>Rhizophydiales</taxon>
        <taxon>Terramycetaceae</taxon>
        <taxon>Boothiomyces</taxon>
    </lineage>
</organism>
<comment type="caution">
    <text evidence="2">The sequence shown here is derived from an EMBL/GenBank/DDBJ whole genome shotgun (WGS) entry which is preliminary data.</text>
</comment>
<gene>
    <name evidence="2" type="ORF">HK103_003165</name>
</gene>
<keyword evidence="3" id="KW-1185">Reference proteome</keyword>
<evidence type="ECO:0000313" key="2">
    <source>
        <dbReference type="EMBL" id="KAJ3250814.1"/>
    </source>
</evidence>
<dbReference type="EMBL" id="JADGKB010000222">
    <property type="protein sequence ID" value="KAJ3250814.1"/>
    <property type="molecule type" value="Genomic_DNA"/>
</dbReference>
<reference evidence="2" key="1">
    <citation type="submission" date="2020-05" db="EMBL/GenBank/DDBJ databases">
        <title>Phylogenomic resolution of chytrid fungi.</title>
        <authorList>
            <person name="Stajich J.E."/>
            <person name="Amses K."/>
            <person name="Simmons R."/>
            <person name="Seto K."/>
            <person name="Myers J."/>
            <person name="Bonds A."/>
            <person name="Quandt C.A."/>
            <person name="Barry K."/>
            <person name="Liu P."/>
            <person name="Grigoriev I."/>
            <person name="Longcore J.E."/>
            <person name="James T.Y."/>
        </authorList>
    </citation>
    <scope>NUCLEOTIDE SEQUENCE</scope>
    <source>
        <strain evidence="2">PLAUS21</strain>
    </source>
</reference>
<dbReference type="Proteomes" id="UP001210925">
    <property type="component" value="Unassembled WGS sequence"/>
</dbReference>
<feature type="region of interest" description="Disordered" evidence="1">
    <location>
        <begin position="43"/>
        <end position="69"/>
    </location>
</feature>
<evidence type="ECO:0000313" key="3">
    <source>
        <dbReference type="Proteomes" id="UP001210925"/>
    </source>
</evidence>
<evidence type="ECO:0000256" key="1">
    <source>
        <dbReference type="SAM" id="MobiDB-lite"/>
    </source>
</evidence>
<name>A0AAD5UCT8_9FUNG</name>